<keyword evidence="3" id="KW-0677">Repeat</keyword>
<dbReference type="OrthoDB" id="1667587at2759"/>
<keyword evidence="2" id="KW-0853">WD repeat</keyword>
<dbReference type="PANTHER" id="PTHR11227">
    <property type="entry name" value="WD-REPEAT PROTEIN INTERACTING WITH PHOSPHOINOSIDES WIPI -RELATED"/>
    <property type="match status" value="1"/>
</dbReference>
<name>A0A9P8E3G7_AURME</name>
<gene>
    <name evidence="6" type="ORF">KCU76_g15336</name>
</gene>
<dbReference type="GO" id="GO:0005774">
    <property type="term" value="C:vacuolar membrane"/>
    <property type="evidence" value="ECO:0007669"/>
    <property type="project" value="UniProtKB-SubCell"/>
</dbReference>
<dbReference type="Gene3D" id="2.130.10.10">
    <property type="entry name" value="YVTN repeat-like/Quinoprotein amine dehydrogenase"/>
    <property type="match status" value="1"/>
</dbReference>
<evidence type="ECO:0000256" key="5">
    <source>
        <dbReference type="SAM" id="MobiDB-lite"/>
    </source>
</evidence>
<evidence type="ECO:0000256" key="3">
    <source>
        <dbReference type="ARBA" id="ARBA00022737"/>
    </source>
</evidence>
<dbReference type="InterPro" id="IPR036322">
    <property type="entry name" value="WD40_repeat_dom_sf"/>
</dbReference>
<feature type="region of interest" description="Disordered" evidence="5">
    <location>
        <begin position="321"/>
        <end position="376"/>
    </location>
</feature>
<reference evidence="6" key="2">
    <citation type="submission" date="2021-08" db="EMBL/GenBank/DDBJ databases">
        <authorList>
            <person name="Gostincar C."/>
            <person name="Sun X."/>
            <person name="Song Z."/>
            <person name="Gunde-Cimerman N."/>
        </authorList>
    </citation>
    <scope>NUCLEOTIDE SEQUENCE</scope>
    <source>
        <strain evidence="6">EXF-9911</strain>
    </source>
</reference>
<dbReference type="Pfam" id="PF21032">
    <property type="entry name" value="PROPPIN"/>
    <property type="match status" value="2"/>
</dbReference>
<organism evidence="6 7">
    <name type="scientific">Aureobasidium melanogenum</name>
    <name type="common">Aureobasidium pullulans var. melanogenum</name>
    <dbReference type="NCBI Taxonomy" id="46634"/>
    <lineage>
        <taxon>Eukaryota</taxon>
        <taxon>Fungi</taxon>
        <taxon>Dikarya</taxon>
        <taxon>Ascomycota</taxon>
        <taxon>Pezizomycotina</taxon>
        <taxon>Dothideomycetes</taxon>
        <taxon>Dothideomycetidae</taxon>
        <taxon>Dothideales</taxon>
        <taxon>Saccotheciaceae</taxon>
        <taxon>Aureobasidium</taxon>
    </lineage>
</organism>
<dbReference type="EMBL" id="JAHFXF010000996">
    <property type="protein sequence ID" value="KAG9679625.1"/>
    <property type="molecule type" value="Genomic_DNA"/>
</dbReference>
<evidence type="ECO:0000313" key="7">
    <source>
        <dbReference type="Proteomes" id="UP000779574"/>
    </source>
</evidence>
<dbReference type="InterPro" id="IPR015943">
    <property type="entry name" value="WD40/YVTN_repeat-like_dom_sf"/>
</dbReference>
<evidence type="ECO:0000313" key="6">
    <source>
        <dbReference type="EMBL" id="KAG9679625.1"/>
    </source>
</evidence>
<evidence type="ECO:0000256" key="4">
    <source>
        <dbReference type="ARBA" id="ARBA00025740"/>
    </source>
</evidence>
<feature type="compositionally biased region" description="Low complexity" evidence="5">
    <location>
        <begin position="343"/>
        <end position="361"/>
    </location>
</feature>
<proteinExistence type="inferred from homology"/>
<evidence type="ECO:0000256" key="2">
    <source>
        <dbReference type="ARBA" id="ARBA00022574"/>
    </source>
</evidence>
<reference evidence="6" key="1">
    <citation type="journal article" date="2021" name="J Fungi (Basel)">
        <title>Virulence traits and population genomics of the black yeast Aureobasidium melanogenum.</title>
        <authorList>
            <person name="Cernosa A."/>
            <person name="Sun X."/>
            <person name="Gostincar C."/>
            <person name="Fang C."/>
            <person name="Gunde-Cimerman N."/>
            <person name="Song Z."/>
        </authorList>
    </citation>
    <scope>NUCLEOTIDE SEQUENCE</scope>
    <source>
        <strain evidence="6">EXF-9911</strain>
    </source>
</reference>
<dbReference type="SMART" id="SM00320">
    <property type="entry name" value="WD40"/>
    <property type="match status" value="3"/>
</dbReference>
<accession>A0A9P8E3G7</accession>
<sequence>MWLLLQRSTDVHTVLVLIRETPDYGPRPQSVYSTLLDPNPSQPLFVMALNYITFNQDHSFLAVATTDGMRVYSTNPFALVFQTPLTENGASGDIAILEMLFSTSLVAMVLSPRLLRIVNTKRQTTVCELTFPARVGAVRLNRKRLLVVMDDLMFVYDVSSMKVLKEIVTPSNPYAICALSPDSTNNYIAYPMRKKEYTSQPAPNHVPPSGPRVTEPMSGEVMLYNANDMQEVKVITAHQTPLSCLAMNKEGTLLATASEKGTVIRVFAIPSAQKVYQFRRGSMPARIHCMSFNEASTLLCVSSATETIHIFRLSADNAVPDSGLEAPSDAPTTPQRYQRQRSESPYDSSDPSSSSILGDSPADPSAKPLRSPGWMSMMRRTSQNVSTTLVSRAAGYLPNAVTEIWEPARDFAWVKIPKGRNGVPVKSVVAMGEAAPEVMVATSEGDFLIYNIDLENGGEGRLVRQHSVRERSETHSGFNTD</sequence>
<dbReference type="Proteomes" id="UP000779574">
    <property type="component" value="Unassembled WGS sequence"/>
</dbReference>
<dbReference type="InterPro" id="IPR048720">
    <property type="entry name" value="PROPPIN"/>
</dbReference>
<dbReference type="InterPro" id="IPR001680">
    <property type="entry name" value="WD40_rpt"/>
</dbReference>
<dbReference type="AlphaFoldDB" id="A0A9P8E3G7"/>
<comment type="similarity">
    <text evidence="4">Belongs to the WD repeat PROPPIN family.</text>
</comment>
<dbReference type="SUPFAM" id="SSF50978">
    <property type="entry name" value="WD40 repeat-like"/>
    <property type="match status" value="1"/>
</dbReference>
<comment type="caution">
    <text evidence="6">The sequence shown here is derived from an EMBL/GenBank/DDBJ whole genome shotgun (WGS) entry which is preliminary data.</text>
</comment>
<protein>
    <submittedName>
        <fullName evidence="6">WD repeat domain phosphoinositide-interacting protein</fullName>
    </submittedName>
</protein>
<comment type="subcellular location">
    <subcellularLocation>
        <location evidence="1">Vacuole membrane</location>
        <topology evidence="1">Peripheral membrane protein</topology>
    </subcellularLocation>
</comment>
<evidence type="ECO:0000256" key="1">
    <source>
        <dbReference type="ARBA" id="ARBA00004148"/>
    </source>
</evidence>
<feature type="non-terminal residue" evidence="6">
    <location>
        <position position="481"/>
    </location>
</feature>